<gene>
    <name evidence="2" type="primary">Nfu_g_1_014585</name>
</gene>
<name>A0A1A7WTV9_9TELE</name>
<keyword evidence="1" id="KW-0472">Membrane</keyword>
<organism evidence="2">
    <name type="scientific">Iconisemion striatum</name>
    <dbReference type="NCBI Taxonomy" id="60296"/>
    <lineage>
        <taxon>Eukaryota</taxon>
        <taxon>Metazoa</taxon>
        <taxon>Chordata</taxon>
        <taxon>Craniata</taxon>
        <taxon>Vertebrata</taxon>
        <taxon>Euteleostomi</taxon>
        <taxon>Actinopterygii</taxon>
        <taxon>Neopterygii</taxon>
        <taxon>Teleostei</taxon>
        <taxon>Neoteleostei</taxon>
        <taxon>Acanthomorphata</taxon>
        <taxon>Ovalentaria</taxon>
        <taxon>Atherinomorphae</taxon>
        <taxon>Cyprinodontiformes</taxon>
        <taxon>Nothobranchiidae</taxon>
        <taxon>Iconisemion</taxon>
    </lineage>
</organism>
<feature type="non-terminal residue" evidence="2">
    <location>
        <position position="1"/>
    </location>
</feature>
<evidence type="ECO:0000313" key="2">
    <source>
        <dbReference type="EMBL" id="SBP09382.1"/>
    </source>
</evidence>
<evidence type="ECO:0000256" key="1">
    <source>
        <dbReference type="SAM" id="Phobius"/>
    </source>
</evidence>
<proteinExistence type="predicted"/>
<protein>
    <submittedName>
        <fullName evidence="2">Uncharacterized protein</fullName>
    </submittedName>
</protein>
<dbReference type="AlphaFoldDB" id="A0A1A7WTV9"/>
<dbReference type="EMBL" id="HADW01007982">
    <property type="protein sequence ID" value="SBP09382.1"/>
    <property type="molecule type" value="Transcribed_RNA"/>
</dbReference>
<reference evidence="2" key="2">
    <citation type="submission" date="2016-06" db="EMBL/GenBank/DDBJ databases">
        <title>The genome of a short-lived fish provides insights into sex chromosome evolution and the genetic control of aging.</title>
        <authorList>
            <person name="Reichwald K."/>
            <person name="Felder M."/>
            <person name="Petzold A."/>
            <person name="Koch P."/>
            <person name="Groth M."/>
            <person name="Platzer M."/>
        </authorList>
    </citation>
    <scope>NUCLEOTIDE SEQUENCE</scope>
    <source>
        <tissue evidence="2">Brain</tissue>
    </source>
</reference>
<feature type="transmembrane region" description="Helical" evidence="1">
    <location>
        <begin position="15"/>
        <end position="38"/>
    </location>
</feature>
<sequence length="39" mass="3894">RTALSQWADLTGSDGALSVGSASVTISCSTFIGFLLACS</sequence>
<accession>A0A1A7WTV9</accession>
<reference evidence="2" key="1">
    <citation type="submission" date="2016-05" db="EMBL/GenBank/DDBJ databases">
        <authorList>
            <person name="Lavstsen T."/>
            <person name="Jespersen J.S."/>
        </authorList>
    </citation>
    <scope>NUCLEOTIDE SEQUENCE</scope>
    <source>
        <tissue evidence="2">Brain</tissue>
    </source>
</reference>
<keyword evidence="1" id="KW-0812">Transmembrane</keyword>
<keyword evidence="1" id="KW-1133">Transmembrane helix</keyword>